<evidence type="ECO:0000313" key="1">
    <source>
        <dbReference type="EMBL" id="MFA0813415.1"/>
    </source>
</evidence>
<comment type="caution">
    <text evidence="1">The sequence shown here is derived from an EMBL/GenBank/DDBJ whole genome shotgun (WGS) entry which is preliminary data.</text>
</comment>
<keyword evidence="2" id="KW-1185">Reference proteome</keyword>
<protein>
    <submittedName>
        <fullName evidence="1">Uncharacterized protein</fullName>
    </submittedName>
</protein>
<dbReference type="EMBL" id="JBGMEK010000093">
    <property type="protein sequence ID" value="MFA0813415.1"/>
    <property type="molecule type" value="Genomic_DNA"/>
</dbReference>
<name>A0ABV4P6U0_9GAMM</name>
<accession>A0ABV4P6U0</accession>
<dbReference type="RefSeq" id="WP_371841223.1">
    <property type="nucleotide sequence ID" value="NZ_JBGMEK010000093.1"/>
</dbReference>
<gene>
    <name evidence="1" type="ORF">ACCI49_21190</name>
</gene>
<proteinExistence type="predicted"/>
<dbReference type="Proteomes" id="UP001569428">
    <property type="component" value="Unassembled WGS sequence"/>
</dbReference>
<reference evidence="1 2" key="1">
    <citation type="submission" date="2024-08" db="EMBL/GenBank/DDBJ databases">
        <authorList>
            <person name="Ishaq N."/>
        </authorList>
    </citation>
    <scope>NUCLEOTIDE SEQUENCE [LARGE SCALE GENOMIC DNA]</scope>
    <source>
        <strain evidence="1 2">DSM 18651</strain>
    </source>
</reference>
<evidence type="ECO:0000313" key="2">
    <source>
        <dbReference type="Proteomes" id="UP001569428"/>
    </source>
</evidence>
<organism evidence="1 2">
    <name type="scientific">Microbulbifer epialgicus</name>
    <dbReference type="NCBI Taxonomy" id="393907"/>
    <lineage>
        <taxon>Bacteria</taxon>
        <taxon>Pseudomonadati</taxon>
        <taxon>Pseudomonadota</taxon>
        <taxon>Gammaproteobacteria</taxon>
        <taxon>Cellvibrionales</taxon>
        <taxon>Microbulbiferaceae</taxon>
        <taxon>Microbulbifer</taxon>
    </lineage>
</organism>
<sequence>MDAETDVYEGEGEFYYSNDYIGYVNYAISRKIDNIDINNVADLVGHHVIAWKGAYRDLGPDYHRLFSPGAPGSKDYIEMQDSKEQVQGFWKKG</sequence>